<sequence>MVAPVDIQGQRPIAQIDRLLPTAPIGDAREEANARLTQLTIGQRLQGTVASLLDDGSFIVKLADTAVRTNLPSGSKVGDQLQMTLVGTEPRATFLLDGESAAAPATFSPTARLIDSILHNSTATTLLGKTPLVNSGAAPPAQLATALQTALGHSGLFYESHVQQWANGQRPLADLLREPQNINARIPDTTAVTSTDVALRPDAALNPDTARIVNLQLNTIDQPRLQWQGEVWPGQQMEWEVSEQPQQQSAEREEPERSWQSVVRFDLPTLGKISATITLVGDHVQMQVRTADPASAETLREHGTRLADAIDAAGAKLDVLNVRPEDDVA</sequence>
<dbReference type="RefSeq" id="WP_344761897.1">
    <property type="nucleotide sequence ID" value="NZ_BAAAZE010000005.1"/>
</dbReference>
<evidence type="ECO:0000313" key="4">
    <source>
        <dbReference type="Proteomes" id="UP001501353"/>
    </source>
</evidence>
<comment type="caution">
    <text evidence="3">The sequence shown here is derived from an EMBL/GenBank/DDBJ whole genome shotgun (WGS) entry which is preliminary data.</text>
</comment>
<protein>
    <recommendedName>
        <fullName evidence="2">Flagellar hook-length control protein-like C-terminal domain-containing protein</fullName>
    </recommendedName>
</protein>
<keyword evidence="4" id="KW-1185">Reference proteome</keyword>
<reference evidence="4" key="1">
    <citation type="journal article" date="2019" name="Int. J. Syst. Evol. Microbiol.">
        <title>The Global Catalogue of Microorganisms (GCM) 10K type strain sequencing project: providing services to taxonomists for standard genome sequencing and annotation.</title>
        <authorList>
            <consortium name="The Broad Institute Genomics Platform"/>
            <consortium name="The Broad Institute Genome Sequencing Center for Infectious Disease"/>
            <person name="Wu L."/>
            <person name="Ma J."/>
        </authorList>
    </citation>
    <scope>NUCLEOTIDE SEQUENCE [LARGE SCALE GENOMIC DNA]</scope>
    <source>
        <strain evidence="4">JCM 16673</strain>
    </source>
</reference>
<feature type="region of interest" description="Disordered" evidence="1">
    <location>
        <begin position="238"/>
        <end position="259"/>
    </location>
</feature>
<feature type="domain" description="Flagellar hook-length control protein-like C-terminal" evidence="2">
    <location>
        <begin position="249"/>
        <end position="325"/>
    </location>
</feature>
<dbReference type="InterPro" id="IPR021136">
    <property type="entry name" value="Flagellar_hook_control-like_C"/>
</dbReference>
<dbReference type="InterPro" id="IPR038610">
    <property type="entry name" value="FliK-like_C_sf"/>
</dbReference>
<evidence type="ECO:0000313" key="3">
    <source>
        <dbReference type="EMBL" id="GAA4015261.1"/>
    </source>
</evidence>
<evidence type="ECO:0000256" key="1">
    <source>
        <dbReference type="SAM" id="MobiDB-lite"/>
    </source>
</evidence>
<dbReference type="Pfam" id="PF02120">
    <property type="entry name" value="Flg_hook"/>
    <property type="match status" value="1"/>
</dbReference>
<evidence type="ECO:0000259" key="2">
    <source>
        <dbReference type="Pfam" id="PF02120"/>
    </source>
</evidence>
<organism evidence="3 4">
    <name type="scientific">Actimicrobium antarcticum</name>
    <dbReference type="NCBI Taxonomy" id="1051899"/>
    <lineage>
        <taxon>Bacteria</taxon>
        <taxon>Pseudomonadati</taxon>
        <taxon>Pseudomonadota</taxon>
        <taxon>Betaproteobacteria</taxon>
        <taxon>Burkholderiales</taxon>
        <taxon>Oxalobacteraceae</taxon>
        <taxon>Actimicrobium</taxon>
    </lineage>
</organism>
<proteinExistence type="predicted"/>
<name>A0ABP7SR93_9BURK</name>
<accession>A0ABP7SR93</accession>
<gene>
    <name evidence="3" type="ORF">GCM10022212_07520</name>
</gene>
<dbReference type="Proteomes" id="UP001501353">
    <property type="component" value="Unassembled WGS sequence"/>
</dbReference>
<dbReference type="EMBL" id="BAAAZE010000005">
    <property type="protein sequence ID" value="GAA4015261.1"/>
    <property type="molecule type" value="Genomic_DNA"/>
</dbReference>
<dbReference type="Gene3D" id="3.30.750.140">
    <property type="match status" value="1"/>
</dbReference>